<name>A0AAV2D842_9ROSI</name>
<organism evidence="1 2">
    <name type="scientific">Linum trigynum</name>
    <dbReference type="NCBI Taxonomy" id="586398"/>
    <lineage>
        <taxon>Eukaryota</taxon>
        <taxon>Viridiplantae</taxon>
        <taxon>Streptophyta</taxon>
        <taxon>Embryophyta</taxon>
        <taxon>Tracheophyta</taxon>
        <taxon>Spermatophyta</taxon>
        <taxon>Magnoliopsida</taxon>
        <taxon>eudicotyledons</taxon>
        <taxon>Gunneridae</taxon>
        <taxon>Pentapetalae</taxon>
        <taxon>rosids</taxon>
        <taxon>fabids</taxon>
        <taxon>Malpighiales</taxon>
        <taxon>Linaceae</taxon>
        <taxon>Linum</taxon>
    </lineage>
</organism>
<dbReference type="EMBL" id="OZ034815">
    <property type="protein sequence ID" value="CAL1368419.1"/>
    <property type="molecule type" value="Genomic_DNA"/>
</dbReference>
<accession>A0AAV2D842</accession>
<keyword evidence="2" id="KW-1185">Reference proteome</keyword>
<gene>
    <name evidence="1" type="ORF">LTRI10_LOCUS11562</name>
</gene>
<evidence type="ECO:0000313" key="1">
    <source>
        <dbReference type="EMBL" id="CAL1368419.1"/>
    </source>
</evidence>
<proteinExistence type="predicted"/>
<sequence length="71" mass="8125">MWTRRRTAFDWLEGRDVLAWNSVPSSDEFLAVSLLTMHMSGQMKSDGIVLFTELSGLRRTIYLLGCIDCRA</sequence>
<protein>
    <submittedName>
        <fullName evidence="1">Uncharacterized protein</fullName>
    </submittedName>
</protein>
<reference evidence="1 2" key="1">
    <citation type="submission" date="2024-04" db="EMBL/GenBank/DDBJ databases">
        <authorList>
            <person name="Fracassetti M."/>
        </authorList>
    </citation>
    <scope>NUCLEOTIDE SEQUENCE [LARGE SCALE GENOMIC DNA]</scope>
</reference>
<dbReference type="AlphaFoldDB" id="A0AAV2D842"/>
<dbReference type="Proteomes" id="UP001497516">
    <property type="component" value="Chromosome 2"/>
</dbReference>
<evidence type="ECO:0000313" key="2">
    <source>
        <dbReference type="Proteomes" id="UP001497516"/>
    </source>
</evidence>